<comment type="caution">
    <text evidence="2">The sequence shown here is derived from an EMBL/GenBank/DDBJ whole genome shotgun (WGS) entry which is preliminary data.</text>
</comment>
<evidence type="ECO:0000259" key="1">
    <source>
        <dbReference type="Pfam" id="PF00188"/>
    </source>
</evidence>
<accession>A0A7Y5ZZE4</accession>
<dbReference type="RefSeq" id="WP_175346829.1">
    <property type="nucleotide sequence ID" value="NZ_JABMCI010000056.1"/>
</dbReference>
<evidence type="ECO:0000313" key="3">
    <source>
        <dbReference type="Proteomes" id="UP000565724"/>
    </source>
</evidence>
<dbReference type="EMBL" id="JABMCI010000056">
    <property type="protein sequence ID" value="NUU16961.1"/>
    <property type="molecule type" value="Genomic_DNA"/>
</dbReference>
<proteinExistence type="predicted"/>
<dbReference type="Proteomes" id="UP000565724">
    <property type="component" value="Unassembled WGS sequence"/>
</dbReference>
<evidence type="ECO:0000313" key="2">
    <source>
        <dbReference type="EMBL" id="NUU16961.1"/>
    </source>
</evidence>
<dbReference type="CDD" id="cd05379">
    <property type="entry name" value="CAP_bacterial"/>
    <property type="match status" value="1"/>
</dbReference>
<dbReference type="PANTHER" id="PTHR31157">
    <property type="entry name" value="SCP DOMAIN-CONTAINING PROTEIN"/>
    <property type="match status" value="1"/>
</dbReference>
<dbReference type="SUPFAM" id="SSF55797">
    <property type="entry name" value="PR-1-like"/>
    <property type="match status" value="1"/>
</dbReference>
<keyword evidence="3" id="KW-1185">Reference proteome</keyword>
<dbReference type="InterPro" id="IPR014044">
    <property type="entry name" value="CAP_dom"/>
</dbReference>
<gene>
    <name evidence="2" type="ORF">HP550_06825</name>
</gene>
<name>A0A7Y5ZZE4_9CELL</name>
<protein>
    <submittedName>
        <fullName evidence="2">CAP domain-containing protein</fullName>
    </submittedName>
</protein>
<dbReference type="Gene3D" id="3.40.33.10">
    <property type="entry name" value="CAP"/>
    <property type="match status" value="1"/>
</dbReference>
<dbReference type="Pfam" id="PF00188">
    <property type="entry name" value="CAP"/>
    <property type="match status" value="1"/>
</dbReference>
<sequence length="153" mass="15563">MGLGVILAGVAIYLVARPSSTGLQPWSADGADPAAYAAELVAETNAVRADEGLALLDVSDCATDEAAERATALDGDLPLEHASLTPVLEACAPATTAAENLVRAAATPHDVVDAWLDSAGHRANLLDPDVQEVGIGCLLDGDEMLCSQVFLGA</sequence>
<dbReference type="PANTHER" id="PTHR31157:SF1">
    <property type="entry name" value="SCP DOMAIN-CONTAINING PROTEIN"/>
    <property type="match status" value="1"/>
</dbReference>
<dbReference type="AlphaFoldDB" id="A0A7Y5ZZE4"/>
<feature type="domain" description="SCP" evidence="1">
    <location>
        <begin position="42"/>
        <end position="143"/>
    </location>
</feature>
<dbReference type="InterPro" id="IPR035940">
    <property type="entry name" value="CAP_sf"/>
</dbReference>
<reference evidence="2 3" key="1">
    <citation type="submission" date="2020-05" db="EMBL/GenBank/DDBJ databases">
        <title>Genome Sequencing of Type Strains.</title>
        <authorList>
            <person name="Lemaire J.F."/>
            <person name="Inderbitzin P."/>
            <person name="Gregorio O.A."/>
            <person name="Collins S.B."/>
            <person name="Wespe N."/>
            <person name="Knight-Connoni V."/>
        </authorList>
    </citation>
    <scope>NUCLEOTIDE SEQUENCE [LARGE SCALE GENOMIC DNA]</scope>
    <source>
        <strain evidence="2 3">ATCC 25174</strain>
    </source>
</reference>
<organism evidence="2 3">
    <name type="scientific">Cellulomonas humilata</name>
    <dbReference type="NCBI Taxonomy" id="144055"/>
    <lineage>
        <taxon>Bacteria</taxon>
        <taxon>Bacillati</taxon>
        <taxon>Actinomycetota</taxon>
        <taxon>Actinomycetes</taxon>
        <taxon>Micrococcales</taxon>
        <taxon>Cellulomonadaceae</taxon>
        <taxon>Cellulomonas</taxon>
    </lineage>
</organism>